<evidence type="ECO:0000313" key="1">
    <source>
        <dbReference type="EMBL" id="WBO21740.1"/>
    </source>
</evidence>
<dbReference type="EMBL" id="CP115174">
    <property type="protein sequence ID" value="WBO21740.1"/>
    <property type="molecule type" value="Genomic_DNA"/>
</dbReference>
<sequence length="52" mass="5770">MPLLPASSNRRYTIDVYGAFNEVVAAEQKMLATLDPTEVRKIRLTAPYEGTA</sequence>
<keyword evidence="2" id="KW-1185">Reference proteome</keyword>
<gene>
    <name evidence="1" type="ORF">PBT88_16435</name>
</gene>
<evidence type="ECO:0008006" key="3">
    <source>
        <dbReference type="Google" id="ProtNLM"/>
    </source>
</evidence>
<dbReference type="Proteomes" id="UP001210865">
    <property type="component" value="Chromosome"/>
</dbReference>
<name>A0ABY7NL89_9SPHN</name>
<reference evidence="1 2" key="1">
    <citation type="submission" date="2022-12" db="EMBL/GenBank/DDBJ databases">
        <title>Sphingomonas abieness sp. nov., an endophytic bacterium isolated from Abies koreana.</title>
        <authorList>
            <person name="Jiang L."/>
            <person name="Lee J."/>
        </authorList>
    </citation>
    <scope>NUCLEOTIDE SEQUENCE [LARGE SCALE GENOMIC DNA]</scope>
    <source>
        <strain evidence="2">PAMB 00755</strain>
    </source>
</reference>
<proteinExistence type="predicted"/>
<organism evidence="1 2">
    <name type="scientific">Sphingomonas abietis</name>
    <dbReference type="NCBI Taxonomy" id="3012344"/>
    <lineage>
        <taxon>Bacteria</taxon>
        <taxon>Pseudomonadati</taxon>
        <taxon>Pseudomonadota</taxon>
        <taxon>Alphaproteobacteria</taxon>
        <taxon>Sphingomonadales</taxon>
        <taxon>Sphingomonadaceae</taxon>
        <taxon>Sphingomonas</taxon>
    </lineage>
</organism>
<protein>
    <recommendedName>
        <fullName evidence="3">Phage tail protein</fullName>
    </recommendedName>
</protein>
<evidence type="ECO:0000313" key="2">
    <source>
        <dbReference type="Proteomes" id="UP001210865"/>
    </source>
</evidence>
<accession>A0ABY7NL89</accession>
<dbReference type="RefSeq" id="WP_270076388.1">
    <property type="nucleotide sequence ID" value="NZ_CP115174.1"/>
</dbReference>